<keyword evidence="2" id="KW-0808">Transferase</keyword>
<evidence type="ECO:0000313" key="8">
    <source>
        <dbReference type="EMBL" id="AFM12476.1"/>
    </source>
</evidence>
<dbReference type="GO" id="GO:0004518">
    <property type="term" value="F:nuclease activity"/>
    <property type="evidence" value="ECO:0007669"/>
    <property type="project" value="UniProtKB-KW"/>
</dbReference>
<dbReference type="InterPro" id="IPR029060">
    <property type="entry name" value="PIN-like_dom_sf"/>
</dbReference>
<feature type="domain" description="TRAM" evidence="7">
    <location>
        <begin position="232"/>
        <end position="293"/>
    </location>
</feature>
<dbReference type="GO" id="GO:0016787">
    <property type="term" value="F:hydrolase activity"/>
    <property type="evidence" value="ECO:0007669"/>
    <property type="project" value="UniProtKB-KW"/>
</dbReference>
<evidence type="ECO:0000256" key="5">
    <source>
        <dbReference type="ARBA" id="ARBA00022842"/>
    </source>
</evidence>
<proteinExistence type="predicted"/>
<keyword evidence="6" id="KW-0472">Membrane</keyword>
<keyword evidence="4" id="KW-0378">Hydrolase</keyword>
<dbReference type="AlphaFoldDB" id="I4B5B9"/>
<dbReference type="PATRIC" id="fig|869212.3.peg.1828"/>
<organism evidence="8 9">
    <name type="scientific">Turneriella parva (strain ATCC BAA-1111 / DSM 21527 / NCTC 11395 / H)</name>
    <name type="common">Leptospira parva</name>
    <dbReference type="NCBI Taxonomy" id="869212"/>
    <lineage>
        <taxon>Bacteria</taxon>
        <taxon>Pseudomonadati</taxon>
        <taxon>Spirochaetota</taxon>
        <taxon>Spirochaetia</taxon>
        <taxon>Leptospirales</taxon>
        <taxon>Leptospiraceae</taxon>
        <taxon>Turneriella</taxon>
    </lineage>
</organism>
<dbReference type="PROSITE" id="PS50926">
    <property type="entry name" value="TRAM"/>
    <property type="match status" value="1"/>
</dbReference>
<dbReference type="InterPro" id="IPR002792">
    <property type="entry name" value="TRAM_dom"/>
</dbReference>
<keyword evidence="9" id="KW-1185">Reference proteome</keyword>
<feature type="transmembrane region" description="Helical" evidence="6">
    <location>
        <begin position="44"/>
        <end position="64"/>
    </location>
</feature>
<dbReference type="InterPro" id="IPR002716">
    <property type="entry name" value="PIN_dom"/>
</dbReference>
<dbReference type="STRING" id="869212.Turpa_1829"/>
<dbReference type="PANTHER" id="PTHR11603:SF147">
    <property type="entry name" value="MEMBRANE PROTEIN"/>
    <property type="match status" value="1"/>
</dbReference>
<dbReference type="InterPro" id="IPR052041">
    <property type="entry name" value="Nucleic_acid_metab_PIN/TRAM"/>
</dbReference>
<evidence type="ECO:0000256" key="2">
    <source>
        <dbReference type="ARBA" id="ARBA00022679"/>
    </source>
</evidence>
<dbReference type="HOGENOM" id="CLU_050839_0_0_12"/>
<dbReference type="PANTHER" id="PTHR11603">
    <property type="entry name" value="AAA FAMILY ATPASE"/>
    <property type="match status" value="1"/>
</dbReference>
<keyword evidence="3" id="KW-0540">Nuclease</keyword>
<accession>I4B5B9</accession>
<evidence type="ECO:0000256" key="1">
    <source>
        <dbReference type="ARBA" id="ARBA00001946"/>
    </source>
</evidence>
<evidence type="ECO:0000256" key="4">
    <source>
        <dbReference type="ARBA" id="ARBA00022801"/>
    </source>
</evidence>
<dbReference type="CDD" id="cd09877">
    <property type="entry name" value="PIN_YacL-like"/>
    <property type="match status" value="1"/>
</dbReference>
<dbReference type="Gene3D" id="3.40.50.1010">
    <property type="entry name" value="5'-nuclease"/>
    <property type="match status" value="1"/>
</dbReference>
<evidence type="ECO:0000256" key="3">
    <source>
        <dbReference type="ARBA" id="ARBA00022722"/>
    </source>
</evidence>
<keyword evidence="5" id="KW-0460">Magnesium</keyword>
<dbReference type="SUPFAM" id="SSF88723">
    <property type="entry name" value="PIN domain-like"/>
    <property type="match status" value="1"/>
</dbReference>
<dbReference type="KEGG" id="tpx:Turpa_1829"/>
<keyword evidence="6" id="KW-0812">Transmembrane</keyword>
<dbReference type="Proteomes" id="UP000006048">
    <property type="component" value="Chromosome"/>
</dbReference>
<dbReference type="OrthoDB" id="9780734at2"/>
<evidence type="ECO:0000313" key="9">
    <source>
        <dbReference type="Proteomes" id="UP000006048"/>
    </source>
</evidence>
<dbReference type="SMART" id="SM00670">
    <property type="entry name" value="PINc"/>
    <property type="match status" value="1"/>
</dbReference>
<comment type="cofactor">
    <cofactor evidence="1">
        <name>Mg(2+)</name>
        <dbReference type="ChEBI" id="CHEBI:18420"/>
    </cofactor>
</comment>
<dbReference type="Pfam" id="PF01938">
    <property type="entry name" value="TRAM"/>
    <property type="match status" value="1"/>
</dbReference>
<evidence type="ECO:0000259" key="7">
    <source>
        <dbReference type="PROSITE" id="PS50926"/>
    </source>
</evidence>
<feature type="transmembrane region" description="Helical" evidence="6">
    <location>
        <begin position="16"/>
        <end position="37"/>
    </location>
</feature>
<sequence length="299" mass="32321">MKHSQSFAAQTPVKNYLPYLLGALAGMVAAGSLNPYLKDTPGTISYVVLAVLVIASSVGFGLLWPAQAKVPVVAPQPAALGPRVDKAAANSEDAKPATVTESKTKILDTSIIIDGRIIDIAATGFLEPPFLVPNFVLREIQLISDSPDAIKRNRGRRGLDMLNQLQKRSDLEVKISYKDYTETREVDQKLIRLAKDTGGYLVTNDFNLNKVAELQGVRVLNMNNLANALKPVVLPGEEIELQVVKEGKDENQGIAYLEDGTMVVIEGGGKLIGKKVKINVTSVIQTNAGKMVFTKLAQK</sequence>
<name>I4B5B9_TURPD</name>
<gene>
    <name evidence="8" type="ordered locus">Turpa_1829</name>
</gene>
<reference evidence="8 9" key="1">
    <citation type="submission" date="2012-06" db="EMBL/GenBank/DDBJ databases">
        <title>The complete chromosome of genome of Turneriella parva DSM 21527.</title>
        <authorList>
            <consortium name="US DOE Joint Genome Institute (JGI-PGF)"/>
            <person name="Lucas S."/>
            <person name="Han J."/>
            <person name="Lapidus A."/>
            <person name="Bruce D."/>
            <person name="Goodwin L."/>
            <person name="Pitluck S."/>
            <person name="Peters L."/>
            <person name="Kyrpides N."/>
            <person name="Mavromatis K."/>
            <person name="Ivanova N."/>
            <person name="Mikhailova N."/>
            <person name="Chertkov O."/>
            <person name="Detter J.C."/>
            <person name="Tapia R."/>
            <person name="Han C."/>
            <person name="Land M."/>
            <person name="Hauser L."/>
            <person name="Markowitz V."/>
            <person name="Cheng J.-F."/>
            <person name="Hugenholtz P."/>
            <person name="Woyke T."/>
            <person name="Wu D."/>
            <person name="Gronow S."/>
            <person name="Wellnitz S."/>
            <person name="Brambilla E."/>
            <person name="Klenk H.-P."/>
            <person name="Eisen J.A."/>
        </authorList>
    </citation>
    <scope>NUCLEOTIDE SEQUENCE [LARGE SCALE GENOMIC DNA]</scope>
    <source>
        <strain evidence="9">ATCC BAA-1111 / DSM 21527 / NCTC 11395 / H</strain>
    </source>
</reference>
<dbReference type="EMBL" id="CP002959">
    <property type="protein sequence ID" value="AFM12476.1"/>
    <property type="molecule type" value="Genomic_DNA"/>
</dbReference>
<keyword evidence="6" id="KW-1133">Transmembrane helix</keyword>
<dbReference type="GO" id="GO:0016740">
    <property type="term" value="F:transferase activity"/>
    <property type="evidence" value="ECO:0007669"/>
    <property type="project" value="UniProtKB-KW"/>
</dbReference>
<protein>
    <submittedName>
        <fullName evidence="8">PilT protein domain protein</fullName>
    </submittedName>
</protein>
<evidence type="ECO:0000256" key="6">
    <source>
        <dbReference type="SAM" id="Phobius"/>
    </source>
</evidence>